<dbReference type="Ensembl" id="ENSGALT00010001141.1">
    <property type="protein sequence ID" value="ENSGALP00010000565.1"/>
    <property type="gene ID" value="ENSGALG00010000546.1"/>
</dbReference>
<dbReference type="GO" id="GO:0032809">
    <property type="term" value="C:neuronal cell body membrane"/>
    <property type="evidence" value="ECO:0007669"/>
    <property type="project" value="Ensembl"/>
</dbReference>
<feature type="signal peptide" evidence="6">
    <location>
        <begin position="1"/>
        <end position="25"/>
    </location>
</feature>
<gene>
    <name evidence="9" type="primary">FLRT1</name>
</gene>
<keyword evidence="1" id="KW-0433">Leucine-rich repeat</keyword>
<evidence type="ECO:0000256" key="5">
    <source>
        <dbReference type="SAM" id="MobiDB-lite"/>
    </source>
</evidence>
<dbReference type="SMART" id="SM00082">
    <property type="entry name" value="LRRCT"/>
    <property type="match status" value="1"/>
</dbReference>
<dbReference type="GO" id="GO:0044306">
    <property type="term" value="C:neuron projection terminus"/>
    <property type="evidence" value="ECO:0007669"/>
    <property type="project" value="Ensembl"/>
</dbReference>
<dbReference type="SUPFAM" id="SSF52058">
    <property type="entry name" value="L domain-like"/>
    <property type="match status" value="1"/>
</dbReference>
<proteinExistence type="predicted"/>
<feature type="chain" id="PRO_5036472066" evidence="6">
    <location>
        <begin position="26"/>
        <end position="614"/>
    </location>
</feature>
<dbReference type="GeneTree" id="ENSGT00940000159375"/>
<feature type="region of interest" description="Disordered" evidence="5">
    <location>
        <begin position="472"/>
        <end position="501"/>
    </location>
</feature>
<dbReference type="Gene3D" id="3.80.10.10">
    <property type="entry name" value="Ribonuclease Inhibitor"/>
    <property type="match status" value="1"/>
</dbReference>
<dbReference type="InterPro" id="IPR032675">
    <property type="entry name" value="LRR_dom_sf"/>
</dbReference>
<keyword evidence="10" id="KW-1185">Reference proteome</keyword>
<reference evidence="9" key="3">
    <citation type="submission" date="2025-09" db="UniProtKB">
        <authorList>
            <consortium name="Ensembl"/>
        </authorList>
    </citation>
    <scope>IDENTIFICATION</scope>
    <source>
        <strain evidence="9">broiler</strain>
    </source>
</reference>
<keyword evidence="3" id="KW-0677">Repeat</keyword>
<dbReference type="GO" id="GO:0005911">
    <property type="term" value="C:cell-cell junction"/>
    <property type="evidence" value="ECO:0007669"/>
    <property type="project" value="Ensembl"/>
</dbReference>
<evidence type="ECO:0000259" key="7">
    <source>
        <dbReference type="SMART" id="SM00013"/>
    </source>
</evidence>
<dbReference type="Pfam" id="PF13855">
    <property type="entry name" value="LRR_8"/>
    <property type="match status" value="3"/>
</dbReference>
<sequence>MAPPPPPPLPWALALLASLWGGAAPCPSVCRCAGGRVYCNDRGLTAVPEGVPPGATTLFLQNNRIGDAGIPPRLGRLQALRVLYLYANALEQLPRHLPPALRELHLQDNNVRGLCRRSLARAPLLERLHLDDNSVSAAGIEEDAFAESGRLRLLFLSRNHLSSVPPGLPPALEELRLDDNRIHTIPLRAFEGLPALRRLVLDGNLLANQRMADDTFSRLYNLSELSLGRNALAAPPANLPRARLRRLSLAANAISHVPAGSLSRMRALERLDLSDNNLTTLPRGLFDDLSRLSHLGLRNNPWFCGCNLAWLRDWVRRRAAGGLEVRGLLCQAPARLRGLPVGELRGEMDACGTPAPANGAPGVAVASGARGAGGQPGPGVGAQPGVAVPPGVAVAPGTAGAPGAAIPVRWPPAPPGASLRLSWLRPGGGSVTETLVRGERGEYVVTALQPFAPYRVCLSVLDAPGALPPPLCAQARAGGGDPSPPNSGTPASPHAPPPVFPRAAAGGAAAAALLALGVHARVQRARGCCTRGVVCTRGRGLHKGHSVEEGSEGPGFKSPPPPPPPPDAVSGQDSIPWCKPRPLVQAPPPPVRRTSASPPRRQGAPQCDLRTPSP</sequence>
<dbReference type="GO" id="GO:0005104">
    <property type="term" value="F:fibroblast growth factor receptor binding"/>
    <property type="evidence" value="ECO:0007669"/>
    <property type="project" value="Ensembl"/>
</dbReference>
<dbReference type="GO" id="GO:1990138">
    <property type="term" value="P:neuron projection extension"/>
    <property type="evidence" value="ECO:0007669"/>
    <property type="project" value="Ensembl"/>
</dbReference>
<evidence type="ECO:0000256" key="2">
    <source>
        <dbReference type="ARBA" id="ARBA00022729"/>
    </source>
</evidence>
<dbReference type="InterPro" id="IPR001611">
    <property type="entry name" value="Leu-rich_rpt"/>
</dbReference>
<dbReference type="AlphaFoldDB" id="A0A8V0X339"/>
<name>A0A8V0X339_CHICK</name>
<evidence type="ECO:0000259" key="8">
    <source>
        <dbReference type="SMART" id="SM00082"/>
    </source>
</evidence>
<dbReference type="PANTHER" id="PTHR45712:SF15">
    <property type="entry name" value="LEUCINE-RICH REPEAT TRANSMEMBRANE PROTEIN FLRT1"/>
    <property type="match status" value="1"/>
</dbReference>
<dbReference type="SMART" id="SM00369">
    <property type="entry name" value="LRR_TYP"/>
    <property type="match status" value="7"/>
</dbReference>
<evidence type="ECO:0000256" key="3">
    <source>
        <dbReference type="ARBA" id="ARBA00022737"/>
    </source>
</evidence>
<reference evidence="9" key="1">
    <citation type="submission" date="2020-11" db="EMBL/GenBank/DDBJ databases">
        <title>Gallus gallus (Chicken) genome, bGalGal1, GRCg7b, maternal haplotype autosomes + Z &amp; W.</title>
        <authorList>
            <person name="Warren W."/>
            <person name="Formenti G."/>
            <person name="Fedrigo O."/>
            <person name="Haase B."/>
            <person name="Mountcastle J."/>
            <person name="Balacco J."/>
            <person name="Tracey A."/>
            <person name="Schneider V."/>
            <person name="Okimoto R."/>
            <person name="Cheng H."/>
            <person name="Hawken R."/>
            <person name="Howe K."/>
            <person name="Jarvis E.D."/>
        </authorList>
    </citation>
    <scope>NUCLEOTIDE SEQUENCE [LARGE SCALE GENOMIC DNA]</scope>
    <source>
        <strain evidence="9">Broiler</strain>
    </source>
</reference>
<dbReference type="GO" id="GO:0016358">
    <property type="term" value="P:dendrite development"/>
    <property type="evidence" value="ECO:0007669"/>
    <property type="project" value="Ensembl"/>
</dbReference>
<evidence type="ECO:0000313" key="9">
    <source>
        <dbReference type="Ensembl" id="ENSGALP00010000565.1"/>
    </source>
</evidence>
<accession>A0A8V0X339</accession>
<feature type="compositionally biased region" description="Pro residues" evidence="5">
    <location>
        <begin position="482"/>
        <end position="500"/>
    </location>
</feature>
<evidence type="ECO:0000256" key="4">
    <source>
        <dbReference type="ARBA" id="ARBA00023180"/>
    </source>
</evidence>
<dbReference type="InterPro" id="IPR000483">
    <property type="entry name" value="Cys-rich_flank_reg_C"/>
</dbReference>
<keyword evidence="4" id="KW-0325">Glycoprotein</keyword>
<feature type="domain" description="LRRNT" evidence="7">
    <location>
        <begin position="25"/>
        <end position="57"/>
    </location>
</feature>
<dbReference type="GO" id="GO:0008543">
    <property type="term" value="P:fibroblast growth factor receptor signaling pathway"/>
    <property type="evidence" value="ECO:0007669"/>
    <property type="project" value="Ensembl"/>
</dbReference>
<evidence type="ECO:0000313" key="10">
    <source>
        <dbReference type="Proteomes" id="UP000000539"/>
    </source>
</evidence>
<dbReference type="GlyGen" id="A0A8V0X339">
    <property type="glycosylation" value="1 site"/>
</dbReference>
<dbReference type="InterPro" id="IPR003591">
    <property type="entry name" value="Leu-rich_rpt_typical-subtyp"/>
</dbReference>
<protein>
    <submittedName>
        <fullName evidence="9">Fibronectin leucine rich transmembrane protein 1</fullName>
    </submittedName>
</protein>
<organism evidence="9 10">
    <name type="scientific">Gallus gallus</name>
    <name type="common">Chicken</name>
    <dbReference type="NCBI Taxonomy" id="9031"/>
    <lineage>
        <taxon>Eukaryota</taxon>
        <taxon>Metazoa</taxon>
        <taxon>Chordata</taxon>
        <taxon>Craniata</taxon>
        <taxon>Vertebrata</taxon>
        <taxon>Euteleostomi</taxon>
        <taxon>Archelosauria</taxon>
        <taxon>Archosauria</taxon>
        <taxon>Dinosauria</taxon>
        <taxon>Saurischia</taxon>
        <taxon>Theropoda</taxon>
        <taxon>Coelurosauria</taxon>
        <taxon>Aves</taxon>
        <taxon>Neognathae</taxon>
        <taxon>Galloanserae</taxon>
        <taxon>Galliformes</taxon>
        <taxon>Phasianidae</taxon>
        <taxon>Phasianinae</taxon>
        <taxon>Gallus</taxon>
    </lineage>
</organism>
<feature type="compositionally biased region" description="Pro residues" evidence="5">
    <location>
        <begin position="557"/>
        <end position="567"/>
    </location>
</feature>
<keyword evidence="2 6" id="KW-0732">Signal</keyword>
<dbReference type="SMART" id="SM00364">
    <property type="entry name" value="LRR_BAC"/>
    <property type="match status" value="5"/>
</dbReference>
<feature type="domain" description="LRRCT" evidence="8">
    <location>
        <begin position="300"/>
        <end position="352"/>
    </location>
</feature>
<dbReference type="GO" id="GO:0005925">
    <property type="term" value="C:focal adhesion"/>
    <property type="evidence" value="ECO:0007669"/>
    <property type="project" value="Ensembl"/>
</dbReference>
<dbReference type="PROSITE" id="PS51450">
    <property type="entry name" value="LRR"/>
    <property type="match status" value="1"/>
</dbReference>
<dbReference type="InterPro" id="IPR050333">
    <property type="entry name" value="SLRP"/>
</dbReference>
<dbReference type="GO" id="GO:0031410">
    <property type="term" value="C:cytoplasmic vesicle"/>
    <property type="evidence" value="ECO:0007669"/>
    <property type="project" value="Ensembl"/>
</dbReference>
<dbReference type="GO" id="GO:0051965">
    <property type="term" value="P:positive regulation of synapse assembly"/>
    <property type="evidence" value="ECO:0007669"/>
    <property type="project" value="Ensembl"/>
</dbReference>
<dbReference type="SMART" id="SM00013">
    <property type="entry name" value="LRRNT"/>
    <property type="match status" value="1"/>
</dbReference>
<dbReference type="OrthoDB" id="676979at2759"/>
<feature type="region of interest" description="Disordered" evidence="5">
    <location>
        <begin position="541"/>
        <end position="614"/>
    </location>
</feature>
<dbReference type="GO" id="GO:0005615">
    <property type="term" value="C:extracellular space"/>
    <property type="evidence" value="ECO:0000318"/>
    <property type="project" value="GO_Central"/>
</dbReference>
<dbReference type="PANTHER" id="PTHR45712">
    <property type="entry name" value="AGAP008170-PA"/>
    <property type="match status" value="1"/>
</dbReference>
<evidence type="ECO:0000256" key="1">
    <source>
        <dbReference type="ARBA" id="ARBA00022614"/>
    </source>
</evidence>
<dbReference type="Pfam" id="PF01462">
    <property type="entry name" value="LRRNT"/>
    <property type="match status" value="1"/>
</dbReference>
<reference evidence="9" key="2">
    <citation type="submission" date="2025-08" db="UniProtKB">
        <authorList>
            <consortium name="Ensembl"/>
        </authorList>
    </citation>
    <scope>IDENTIFICATION</scope>
    <source>
        <strain evidence="9">broiler</strain>
    </source>
</reference>
<dbReference type="InterPro" id="IPR000372">
    <property type="entry name" value="LRRNT"/>
</dbReference>
<dbReference type="GO" id="GO:0048471">
    <property type="term" value="C:perinuclear region of cytoplasm"/>
    <property type="evidence" value="ECO:0007669"/>
    <property type="project" value="Ensembl"/>
</dbReference>
<dbReference type="Proteomes" id="UP000000539">
    <property type="component" value="Chromosome 39"/>
</dbReference>
<evidence type="ECO:0000256" key="6">
    <source>
        <dbReference type="SAM" id="SignalP"/>
    </source>
</evidence>